<proteinExistence type="predicted"/>
<comment type="caution">
    <text evidence="1">The sequence shown here is derived from an EMBL/GenBank/DDBJ whole genome shotgun (WGS) entry which is preliminary data.</text>
</comment>
<dbReference type="OrthoDB" id="497784at2759"/>
<dbReference type="GeneID" id="17044970"/>
<name>I0Z8J2_COCSC</name>
<evidence type="ECO:0000313" key="1">
    <source>
        <dbReference type="EMBL" id="EIE26961.1"/>
    </source>
</evidence>
<evidence type="ECO:0000313" key="2">
    <source>
        <dbReference type="Proteomes" id="UP000007264"/>
    </source>
</evidence>
<dbReference type="EMBL" id="AGSI01000002">
    <property type="protein sequence ID" value="EIE26961.1"/>
    <property type="molecule type" value="Genomic_DNA"/>
</dbReference>
<dbReference type="KEGG" id="csl:COCSUDRAFT_39905"/>
<dbReference type="RefSeq" id="XP_005651505.1">
    <property type="nucleotide sequence ID" value="XM_005651448.1"/>
</dbReference>
<dbReference type="Proteomes" id="UP000007264">
    <property type="component" value="Unassembled WGS sequence"/>
</dbReference>
<reference evidence="1 2" key="1">
    <citation type="journal article" date="2012" name="Genome Biol.">
        <title>The genome of the polar eukaryotic microalga coccomyxa subellipsoidea reveals traits of cold adaptation.</title>
        <authorList>
            <person name="Blanc G."/>
            <person name="Agarkova I."/>
            <person name="Grimwood J."/>
            <person name="Kuo A."/>
            <person name="Brueggeman A."/>
            <person name="Dunigan D."/>
            <person name="Gurnon J."/>
            <person name="Ladunga I."/>
            <person name="Lindquist E."/>
            <person name="Lucas S."/>
            <person name="Pangilinan J."/>
            <person name="Proschold T."/>
            <person name="Salamov A."/>
            <person name="Schmutz J."/>
            <person name="Weeks D."/>
            <person name="Yamada T."/>
            <person name="Claverie J.M."/>
            <person name="Grigoriev I."/>
            <person name="Van Etten J."/>
            <person name="Lomsadze A."/>
            <person name="Borodovsky M."/>
        </authorList>
    </citation>
    <scope>NUCLEOTIDE SEQUENCE [LARGE SCALE GENOMIC DNA]</scope>
    <source>
        <strain evidence="1 2">C-169</strain>
    </source>
</reference>
<accession>I0Z8J2</accession>
<keyword evidence="2" id="KW-1185">Reference proteome</keyword>
<dbReference type="eggNOG" id="ENOG502S82K">
    <property type="taxonomic scope" value="Eukaryota"/>
</dbReference>
<gene>
    <name evidence="1" type="ORF">COCSUDRAFT_39905</name>
</gene>
<sequence length="109" mass="12427">MATTEAKVEVPKEIEAQRKTRCPDNVLVAIYGNAEDKKKAYDASLNRWWAEYSDRKNDEEDEHVSDSLLYDRSHLPRTAPPPECVHEARALQRQLDMPQPAVPGKPDVV</sequence>
<dbReference type="AlphaFoldDB" id="I0Z8J2"/>
<protein>
    <submittedName>
        <fullName evidence="1">Uncharacterized protein</fullName>
    </submittedName>
</protein>
<organism evidence="1 2">
    <name type="scientific">Coccomyxa subellipsoidea (strain C-169)</name>
    <name type="common">Green microalga</name>
    <dbReference type="NCBI Taxonomy" id="574566"/>
    <lineage>
        <taxon>Eukaryota</taxon>
        <taxon>Viridiplantae</taxon>
        <taxon>Chlorophyta</taxon>
        <taxon>core chlorophytes</taxon>
        <taxon>Trebouxiophyceae</taxon>
        <taxon>Trebouxiophyceae incertae sedis</taxon>
        <taxon>Coccomyxaceae</taxon>
        <taxon>Coccomyxa</taxon>
        <taxon>Coccomyxa subellipsoidea</taxon>
    </lineage>
</organism>